<dbReference type="Proteomes" id="UP001370490">
    <property type="component" value="Unassembled WGS sequence"/>
</dbReference>
<evidence type="ECO:0000313" key="2">
    <source>
        <dbReference type="EMBL" id="KAK6921740.1"/>
    </source>
</evidence>
<sequence>MAHVIFSLLDNWCGVCGSSTLIYPLCPSSSFSLTLMLSSEVDVARQKDLCRKGFYHRIEEILADGELSVKLNFKAPFRQQPRRSWRLRNLARADEFFAKKKAEAPAAESSA</sequence>
<comment type="caution">
    <text evidence="2">The sequence shown here is derived from an EMBL/GenBank/DDBJ whole genome shotgun (WGS) entry which is preliminary data.</text>
</comment>
<dbReference type="EMBL" id="JBAMMX010000019">
    <property type="protein sequence ID" value="KAK6921740.1"/>
    <property type="molecule type" value="Genomic_DNA"/>
</dbReference>
<protein>
    <submittedName>
        <fullName evidence="2">Uncharacterized protein</fullName>
    </submittedName>
</protein>
<dbReference type="AlphaFoldDB" id="A0AAN8UTW1"/>
<keyword evidence="3" id="KW-1185">Reference proteome</keyword>
<evidence type="ECO:0000313" key="3">
    <source>
        <dbReference type="Proteomes" id="UP001370490"/>
    </source>
</evidence>
<organism evidence="2 3">
    <name type="scientific">Dillenia turbinata</name>
    <dbReference type="NCBI Taxonomy" id="194707"/>
    <lineage>
        <taxon>Eukaryota</taxon>
        <taxon>Viridiplantae</taxon>
        <taxon>Streptophyta</taxon>
        <taxon>Embryophyta</taxon>
        <taxon>Tracheophyta</taxon>
        <taxon>Spermatophyta</taxon>
        <taxon>Magnoliopsida</taxon>
        <taxon>eudicotyledons</taxon>
        <taxon>Gunneridae</taxon>
        <taxon>Pentapetalae</taxon>
        <taxon>Dilleniales</taxon>
        <taxon>Dilleniaceae</taxon>
        <taxon>Dillenia</taxon>
    </lineage>
</organism>
<name>A0AAN8UTW1_9MAGN</name>
<reference evidence="2 3" key="1">
    <citation type="submission" date="2023-12" db="EMBL/GenBank/DDBJ databases">
        <title>A high-quality genome assembly for Dillenia turbinata (Dilleniales).</title>
        <authorList>
            <person name="Chanderbali A."/>
        </authorList>
    </citation>
    <scope>NUCLEOTIDE SEQUENCE [LARGE SCALE GENOMIC DNA]</scope>
    <source>
        <strain evidence="2">LSX21</strain>
        <tissue evidence="2">Leaf</tissue>
    </source>
</reference>
<keyword evidence="1" id="KW-0732">Signal</keyword>
<feature type="chain" id="PRO_5042985344" evidence="1">
    <location>
        <begin position="18"/>
        <end position="111"/>
    </location>
</feature>
<proteinExistence type="predicted"/>
<evidence type="ECO:0000256" key="1">
    <source>
        <dbReference type="SAM" id="SignalP"/>
    </source>
</evidence>
<gene>
    <name evidence="2" type="ORF">RJ641_012247</name>
</gene>
<feature type="signal peptide" evidence="1">
    <location>
        <begin position="1"/>
        <end position="17"/>
    </location>
</feature>
<accession>A0AAN8UTW1</accession>